<dbReference type="EMBL" id="BMJM01000003">
    <property type="protein sequence ID" value="GGE06329.1"/>
    <property type="molecule type" value="Genomic_DNA"/>
</dbReference>
<keyword evidence="2" id="KW-1185">Reference proteome</keyword>
<organism evidence="1 2">
    <name type="scientific">Sandarakinorhabdus glacialis</name>
    <dbReference type="NCBI Taxonomy" id="1614636"/>
    <lineage>
        <taxon>Bacteria</taxon>
        <taxon>Pseudomonadati</taxon>
        <taxon>Pseudomonadota</taxon>
        <taxon>Alphaproteobacteria</taxon>
        <taxon>Sphingomonadales</taxon>
        <taxon>Sphingosinicellaceae</taxon>
        <taxon>Sandarakinorhabdus</taxon>
    </lineage>
</organism>
<name>A0A917E5F3_9SPHN</name>
<dbReference type="RefSeq" id="WP_188761917.1">
    <property type="nucleotide sequence ID" value="NZ_BMJM01000003.1"/>
</dbReference>
<reference evidence="1" key="1">
    <citation type="journal article" date="2014" name="Int. J. Syst. Evol. Microbiol.">
        <title>Complete genome sequence of Corynebacterium casei LMG S-19264T (=DSM 44701T), isolated from a smear-ripened cheese.</title>
        <authorList>
            <consortium name="US DOE Joint Genome Institute (JGI-PGF)"/>
            <person name="Walter F."/>
            <person name="Albersmeier A."/>
            <person name="Kalinowski J."/>
            <person name="Ruckert C."/>
        </authorList>
    </citation>
    <scope>NUCLEOTIDE SEQUENCE</scope>
    <source>
        <strain evidence="1">CGMCC 1.15519</strain>
    </source>
</reference>
<proteinExistence type="predicted"/>
<comment type="caution">
    <text evidence="1">The sequence shown here is derived from an EMBL/GenBank/DDBJ whole genome shotgun (WGS) entry which is preliminary data.</text>
</comment>
<accession>A0A917E5F3</accession>
<reference evidence="1" key="2">
    <citation type="submission" date="2020-09" db="EMBL/GenBank/DDBJ databases">
        <authorList>
            <person name="Sun Q."/>
            <person name="Zhou Y."/>
        </authorList>
    </citation>
    <scope>NUCLEOTIDE SEQUENCE</scope>
    <source>
        <strain evidence="1">CGMCC 1.15519</strain>
    </source>
</reference>
<gene>
    <name evidence="1" type="ORF">GCM10011529_10860</name>
</gene>
<dbReference type="Proteomes" id="UP000635071">
    <property type="component" value="Unassembled WGS sequence"/>
</dbReference>
<sequence>MTVDTARLYEKLYPSAWKLARSADTIHERVGEAFRGIRDLKGEEFGPEERIIYNEVTDRMTRAGAIVENGAVKTGAVANTLATMTETEASEIAESIFELYVQVAEQHFGK</sequence>
<protein>
    <submittedName>
        <fullName evidence="1">Uncharacterized protein</fullName>
    </submittedName>
</protein>
<evidence type="ECO:0000313" key="2">
    <source>
        <dbReference type="Proteomes" id="UP000635071"/>
    </source>
</evidence>
<dbReference type="AlphaFoldDB" id="A0A917E5F3"/>
<evidence type="ECO:0000313" key="1">
    <source>
        <dbReference type="EMBL" id="GGE06329.1"/>
    </source>
</evidence>